<protein>
    <submittedName>
        <fullName evidence="1">Uncharacterized protein</fullName>
    </submittedName>
</protein>
<name>A0A1I8EIE8_WUCBA</name>
<evidence type="ECO:0000313" key="1">
    <source>
        <dbReference type="WBParaSite" id="maker-PairedContig_2236-snap-gene-0.5-mRNA-1"/>
    </source>
</evidence>
<proteinExistence type="predicted"/>
<sequence>MRKVRILAAIELLLKRYFTIKGSLSKKEAYFQHKGCEAKSAVRSGKYERSMLIQAAAVCE</sequence>
<accession>A0A1I8EIE8</accession>
<dbReference type="WBParaSite" id="maker-PairedContig_2236-snap-gene-0.5-mRNA-1">
    <property type="protein sequence ID" value="maker-PairedContig_2236-snap-gene-0.5-mRNA-1"/>
    <property type="gene ID" value="maker-PairedContig_2236-snap-gene-0.5"/>
</dbReference>
<reference evidence="1" key="1">
    <citation type="submission" date="2016-11" db="UniProtKB">
        <authorList>
            <consortium name="WormBaseParasite"/>
        </authorList>
    </citation>
    <scope>IDENTIFICATION</scope>
    <source>
        <strain evidence="1">pt0022</strain>
    </source>
</reference>
<organism evidence="1">
    <name type="scientific">Wuchereria bancrofti</name>
    <dbReference type="NCBI Taxonomy" id="6293"/>
    <lineage>
        <taxon>Eukaryota</taxon>
        <taxon>Metazoa</taxon>
        <taxon>Ecdysozoa</taxon>
        <taxon>Nematoda</taxon>
        <taxon>Chromadorea</taxon>
        <taxon>Rhabditida</taxon>
        <taxon>Spirurina</taxon>
        <taxon>Spiruromorpha</taxon>
        <taxon>Filarioidea</taxon>
        <taxon>Onchocercidae</taxon>
        <taxon>Wuchereria</taxon>
    </lineage>
</organism>
<dbReference type="AlphaFoldDB" id="A0A1I8EIE8"/>